<proteinExistence type="predicted"/>
<evidence type="ECO:0000313" key="3">
    <source>
        <dbReference type="Proteomes" id="UP000692954"/>
    </source>
</evidence>
<dbReference type="OrthoDB" id="309455at2759"/>
<feature type="region of interest" description="Disordered" evidence="1">
    <location>
        <begin position="20"/>
        <end position="45"/>
    </location>
</feature>
<protein>
    <submittedName>
        <fullName evidence="2">Uncharacterized protein</fullName>
    </submittedName>
</protein>
<gene>
    <name evidence="2" type="ORF">PSON_ATCC_30995.1.T1620112</name>
</gene>
<sequence>MNNQYPIHHPNLNPRYIIEQKDRNPRREQRMEEEFTNDNNNPFKPIEREPIDETLKQNLLQLKQDVLSFFRKLENLKIEERMKKFKIKIDQIEIAINKNQDLDLDPFQSYFTELKELFVGQAREQQLLETVQIFNNKEYQKLQQGDLEYFLKNLKKYEIAYQECQPLMSLEQESDTLDMYLTVFNPTIQNYKEIIYYEKADTPVKKYNQERSSSKMDLYQLELLMDLLNKYYKFVALPNSQVSHVQYLEHDSRTNEQNYFKYSGCQELILFVKMNFDEGLQSYAIIIVYTNNNQKKCRQISQSKCRLYLKTISDALGCATQPPFYNPQFGFNEAVDEFLKYVSLNLDQQKVCDFLLENKDYYQKDNQNNLIIDAFEMYRLGFNNKFTI</sequence>
<evidence type="ECO:0000313" key="2">
    <source>
        <dbReference type="EMBL" id="CAD8125849.1"/>
    </source>
</evidence>
<keyword evidence="3" id="KW-1185">Reference proteome</keyword>
<organism evidence="2 3">
    <name type="scientific">Paramecium sonneborni</name>
    <dbReference type="NCBI Taxonomy" id="65129"/>
    <lineage>
        <taxon>Eukaryota</taxon>
        <taxon>Sar</taxon>
        <taxon>Alveolata</taxon>
        <taxon>Ciliophora</taxon>
        <taxon>Intramacronucleata</taxon>
        <taxon>Oligohymenophorea</taxon>
        <taxon>Peniculida</taxon>
        <taxon>Parameciidae</taxon>
        <taxon>Paramecium</taxon>
    </lineage>
</organism>
<evidence type="ECO:0000256" key="1">
    <source>
        <dbReference type="SAM" id="MobiDB-lite"/>
    </source>
</evidence>
<comment type="caution">
    <text evidence="2">The sequence shown here is derived from an EMBL/GenBank/DDBJ whole genome shotgun (WGS) entry which is preliminary data.</text>
</comment>
<reference evidence="2" key="1">
    <citation type="submission" date="2021-01" db="EMBL/GenBank/DDBJ databases">
        <authorList>
            <consortium name="Genoscope - CEA"/>
            <person name="William W."/>
        </authorList>
    </citation>
    <scope>NUCLEOTIDE SEQUENCE</scope>
</reference>
<name>A0A8S1RFV4_9CILI</name>
<dbReference type="EMBL" id="CAJJDN010000162">
    <property type="protein sequence ID" value="CAD8125849.1"/>
    <property type="molecule type" value="Genomic_DNA"/>
</dbReference>
<feature type="compositionally biased region" description="Basic and acidic residues" evidence="1">
    <location>
        <begin position="20"/>
        <end position="33"/>
    </location>
</feature>
<accession>A0A8S1RFV4</accession>
<dbReference type="AlphaFoldDB" id="A0A8S1RFV4"/>
<dbReference type="Proteomes" id="UP000692954">
    <property type="component" value="Unassembled WGS sequence"/>
</dbReference>